<comment type="caution">
    <text evidence="1">The sequence shown here is derived from an EMBL/GenBank/DDBJ whole genome shotgun (WGS) entry which is preliminary data.</text>
</comment>
<keyword evidence="2" id="KW-1185">Reference proteome</keyword>
<proteinExistence type="predicted"/>
<dbReference type="AlphaFoldDB" id="A0AAD6YXV8"/>
<evidence type="ECO:0000313" key="2">
    <source>
        <dbReference type="Proteomes" id="UP001218218"/>
    </source>
</evidence>
<sequence length="346" mass="38623">MPDPDSDEIGLPAVMCLLQSISERCVTLGIYVEGHAAFAIVADNLASYSFSRLTQMALINIEPGWDRMRAAQTLDPTPDFIRIGDPAMRHLRLVGFGLSMRCNRNFRHITILVLGNLDKTTAPTMADLYGVLFEATWLEALSVGKLDRTGESLNGEPNYDLPSTDPLDERKPLILRRLNKLHFFAGGNKVFDQLLSLLQAPTLDMLDVRLMDERDWSSLLGCADLVCPVKALRIYGVCKSELDLFALSILMPEVTVLDVTTADRALARCAAMAGFRWTKVRALRLRNPRTESIRGILAAVAVGNLRIHYPFPAKMLSRAETEWISTKVETVVLTVEWAQAWYATTR</sequence>
<protein>
    <submittedName>
        <fullName evidence="1">Uncharacterized protein</fullName>
    </submittedName>
</protein>
<organism evidence="1 2">
    <name type="scientific">Mycena albidolilacea</name>
    <dbReference type="NCBI Taxonomy" id="1033008"/>
    <lineage>
        <taxon>Eukaryota</taxon>
        <taxon>Fungi</taxon>
        <taxon>Dikarya</taxon>
        <taxon>Basidiomycota</taxon>
        <taxon>Agaricomycotina</taxon>
        <taxon>Agaricomycetes</taxon>
        <taxon>Agaricomycetidae</taxon>
        <taxon>Agaricales</taxon>
        <taxon>Marasmiineae</taxon>
        <taxon>Mycenaceae</taxon>
        <taxon>Mycena</taxon>
    </lineage>
</organism>
<name>A0AAD6YXV8_9AGAR</name>
<gene>
    <name evidence="1" type="ORF">DFH08DRAFT_979154</name>
</gene>
<reference evidence="1" key="1">
    <citation type="submission" date="2023-03" db="EMBL/GenBank/DDBJ databases">
        <title>Massive genome expansion in bonnet fungi (Mycena s.s.) driven by repeated elements and novel gene families across ecological guilds.</title>
        <authorList>
            <consortium name="Lawrence Berkeley National Laboratory"/>
            <person name="Harder C.B."/>
            <person name="Miyauchi S."/>
            <person name="Viragh M."/>
            <person name="Kuo A."/>
            <person name="Thoen E."/>
            <person name="Andreopoulos B."/>
            <person name="Lu D."/>
            <person name="Skrede I."/>
            <person name="Drula E."/>
            <person name="Henrissat B."/>
            <person name="Morin E."/>
            <person name="Kohler A."/>
            <person name="Barry K."/>
            <person name="LaButti K."/>
            <person name="Morin E."/>
            <person name="Salamov A."/>
            <person name="Lipzen A."/>
            <person name="Mereny Z."/>
            <person name="Hegedus B."/>
            <person name="Baldrian P."/>
            <person name="Stursova M."/>
            <person name="Weitz H."/>
            <person name="Taylor A."/>
            <person name="Grigoriev I.V."/>
            <person name="Nagy L.G."/>
            <person name="Martin F."/>
            <person name="Kauserud H."/>
        </authorList>
    </citation>
    <scope>NUCLEOTIDE SEQUENCE</scope>
    <source>
        <strain evidence="1">CBHHK002</strain>
    </source>
</reference>
<accession>A0AAD6YXV8</accession>
<dbReference type="Proteomes" id="UP001218218">
    <property type="component" value="Unassembled WGS sequence"/>
</dbReference>
<dbReference type="EMBL" id="JARIHO010000147">
    <property type="protein sequence ID" value="KAJ7300984.1"/>
    <property type="molecule type" value="Genomic_DNA"/>
</dbReference>
<evidence type="ECO:0000313" key="1">
    <source>
        <dbReference type="EMBL" id="KAJ7300984.1"/>
    </source>
</evidence>